<organism evidence="1 2">
    <name type="scientific">Acinetobacter haemolyticus</name>
    <dbReference type="NCBI Taxonomy" id="29430"/>
    <lineage>
        <taxon>Bacteria</taxon>
        <taxon>Pseudomonadati</taxon>
        <taxon>Pseudomonadota</taxon>
        <taxon>Gammaproteobacteria</taxon>
        <taxon>Moraxellales</taxon>
        <taxon>Moraxellaceae</taxon>
        <taxon>Acinetobacter</taxon>
    </lineage>
</organism>
<dbReference type="Proteomes" id="UP000463868">
    <property type="component" value="Chromosome"/>
</dbReference>
<accession>A0A514TKD7</accession>
<name>A0A514TKD7_ACIHA</name>
<proteinExistence type="predicted"/>
<dbReference type="RefSeq" id="WP_005091196.1">
    <property type="nucleotide sequence ID" value="NZ_CP031972.1"/>
</dbReference>
<gene>
    <name evidence="1" type="ORF">AhaeAN43_11510</name>
</gene>
<dbReference type="AlphaFoldDB" id="A0A514TKD7"/>
<sequence>MIYINSVMSEILNDLCVIDLADSLQEILDKDFVFVDGMFFLNYNYISNEESLEVIKDRYGDISGFEFSMNAINIDDYVNNNIAEYGYEFFKKFKIKWINSKLPSCYIALSIQLDKEFGDMAKFTFYIKRDGQDVIDVDNIDDYPEPLLVEVI</sequence>
<reference evidence="1 2" key="1">
    <citation type="submission" date="2018-08" db="EMBL/GenBank/DDBJ databases">
        <title>Analysis of the genomic diversity of Mexican Acinetobacter haemolyticus clinical isolates.</title>
        <authorList>
            <person name="Castro-Jaimes S."/>
            <person name="Cevallos M.A."/>
        </authorList>
    </citation>
    <scope>NUCLEOTIDE SEQUENCE [LARGE SCALE GENOMIC DNA]</scope>
    <source>
        <strain evidence="1 2">AN43</strain>
    </source>
</reference>
<evidence type="ECO:0000313" key="2">
    <source>
        <dbReference type="Proteomes" id="UP000463868"/>
    </source>
</evidence>
<evidence type="ECO:0000313" key="1">
    <source>
        <dbReference type="EMBL" id="QHI13954.1"/>
    </source>
</evidence>
<dbReference type="EMBL" id="CP031976">
    <property type="protein sequence ID" value="QHI13954.1"/>
    <property type="molecule type" value="Genomic_DNA"/>
</dbReference>
<protein>
    <submittedName>
        <fullName evidence="1">Uncharacterized protein</fullName>
    </submittedName>
</protein>